<keyword evidence="1" id="KW-0812">Transmembrane</keyword>
<name>M5U3E6_9BACT</name>
<protein>
    <submittedName>
        <fullName evidence="3">Putative membrane protein</fullName>
    </submittedName>
</protein>
<evidence type="ECO:0000259" key="2">
    <source>
        <dbReference type="Pfam" id="PF12773"/>
    </source>
</evidence>
<gene>
    <name evidence="3" type="ORF">RSSM_02580</name>
</gene>
<evidence type="ECO:0000256" key="1">
    <source>
        <dbReference type="SAM" id="Phobius"/>
    </source>
</evidence>
<keyword evidence="1" id="KW-1133">Transmembrane helix</keyword>
<feature type="domain" description="DZANK-type" evidence="2">
    <location>
        <begin position="132"/>
        <end position="175"/>
    </location>
</feature>
<dbReference type="RefSeq" id="WP_008678497.1">
    <property type="nucleotide sequence ID" value="NZ_ANOH01000182.1"/>
</dbReference>
<feature type="transmembrane region" description="Helical" evidence="1">
    <location>
        <begin position="56"/>
        <end position="83"/>
    </location>
</feature>
<dbReference type="PATRIC" id="fig|1263870.3.peg.2743"/>
<evidence type="ECO:0000313" key="3">
    <source>
        <dbReference type="EMBL" id="EMI55980.1"/>
    </source>
</evidence>
<dbReference type="Pfam" id="PF12773">
    <property type="entry name" value="DZR"/>
    <property type="match status" value="1"/>
</dbReference>
<feature type="transmembrane region" description="Helical" evidence="1">
    <location>
        <begin position="29"/>
        <end position="50"/>
    </location>
</feature>
<reference evidence="3 4" key="1">
    <citation type="journal article" date="2013" name="Mar. Genomics">
        <title>Expression of sulfatases in Rhodopirellula baltica and the diversity of sulfatases in the genus Rhodopirellula.</title>
        <authorList>
            <person name="Wegner C.E."/>
            <person name="Richter-Heitmann T."/>
            <person name="Klindworth A."/>
            <person name="Klockow C."/>
            <person name="Richter M."/>
            <person name="Achstetter T."/>
            <person name="Glockner F.O."/>
            <person name="Harder J."/>
        </authorList>
    </citation>
    <scope>NUCLEOTIDE SEQUENCE [LARGE SCALE GENOMIC DNA]</scope>
    <source>
        <strain evidence="3 4">SM41</strain>
    </source>
</reference>
<comment type="caution">
    <text evidence="3">The sequence shown here is derived from an EMBL/GenBank/DDBJ whole genome shotgun (WGS) entry which is preliminary data.</text>
</comment>
<dbReference type="AlphaFoldDB" id="M5U3E6"/>
<proteinExistence type="predicted"/>
<dbReference type="Proteomes" id="UP000011885">
    <property type="component" value="Unassembled WGS sequence"/>
</dbReference>
<dbReference type="InterPro" id="IPR025874">
    <property type="entry name" value="DZR"/>
</dbReference>
<organism evidence="3 4">
    <name type="scientific">Rhodopirellula sallentina SM41</name>
    <dbReference type="NCBI Taxonomy" id="1263870"/>
    <lineage>
        <taxon>Bacteria</taxon>
        <taxon>Pseudomonadati</taxon>
        <taxon>Planctomycetota</taxon>
        <taxon>Planctomycetia</taxon>
        <taxon>Pirellulales</taxon>
        <taxon>Pirellulaceae</taxon>
        <taxon>Rhodopirellula</taxon>
    </lineage>
</organism>
<sequence>MTNAPIPEEEKLNPGHTQTRGLLRVLGPLILLTGVAFTIVGMVSFFASFGSFGPPRYFWCAFVGLPLMFVGAVMTQVGFVGAIARYHAGEIAPVGKDTFNYMAEGTQGGVKTMASAISAGLSQGMQGNAVRCAKCGNPNDAQAKFCDECGSALSKTCGSCGEVNDGDAKFCDSCGTAL</sequence>
<evidence type="ECO:0000313" key="4">
    <source>
        <dbReference type="Proteomes" id="UP000011885"/>
    </source>
</evidence>
<keyword evidence="1" id="KW-0472">Membrane</keyword>
<accession>M5U3E6</accession>
<keyword evidence="4" id="KW-1185">Reference proteome</keyword>
<dbReference type="EMBL" id="ANOH01000182">
    <property type="protein sequence ID" value="EMI55980.1"/>
    <property type="molecule type" value="Genomic_DNA"/>
</dbReference>